<evidence type="ECO:0000313" key="3">
    <source>
        <dbReference type="Proteomes" id="UP000244005"/>
    </source>
</evidence>
<organism evidence="2 3">
    <name type="scientific">Marchantia polymorpha</name>
    <name type="common">Common liverwort</name>
    <name type="synonym">Marchantia aquatica</name>
    <dbReference type="NCBI Taxonomy" id="3197"/>
    <lineage>
        <taxon>Eukaryota</taxon>
        <taxon>Viridiplantae</taxon>
        <taxon>Streptophyta</taxon>
        <taxon>Embryophyta</taxon>
        <taxon>Marchantiophyta</taxon>
        <taxon>Marchantiopsida</taxon>
        <taxon>Marchantiidae</taxon>
        <taxon>Marchantiales</taxon>
        <taxon>Marchantiaceae</taxon>
        <taxon>Marchantia</taxon>
    </lineage>
</organism>
<gene>
    <name evidence="2" type="ORF">MARPO_0019s0139</name>
</gene>
<keyword evidence="3" id="KW-1185">Reference proteome</keyword>
<reference evidence="3" key="1">
    <citation type="journal article" date="2017" name="Cell">
        <title>Insights into land plant evolution garnered from the Marchantia polymorpha genome.</title>
        <authorList>
            <person name="Bowman J.L."/>
            <person name="Kohchi T."/>
            <person name="Yamato K.T."/>
            <person name="Jenkins J."/>
            <person name="Shu S."/>
            <person name="Ishizaki K."/>
            <person name="Yamaoka S."/>
            <person name="Nishihama R."/>
            <person name="Nakamura Y."/>
            <person name="Berger F."/>
            <person name="Adam C."/>
            <person name="Aki S.S."/>
            <person name="Althoff F."/>
            <person name="Araki T."/>
            <person name="Arteaga-Vazquez M.A."/>
            <person name="Balasubrmanian S."/>
            <person name="Barry K."/>
            <person name="Bauer D."/>
            <person name="Boehm C.R."/>
            <person name="Briginshaw L."/>
            <person name="Caballero-Perez J."/>
            <person name="Catarino B."/>
            <person name="Chen F."/>
            <person name="Chiyoda S."/>
            <person name="Chovatia M."/>
            <person name="Davies K.M."/>
            <person name="Delmans M."/>
            <person name="Demura T."/>
            <person name="Dierschke T."/>
            <person name="Dolan L."/>
            <person name="Dorantes-Acosta A.E."/>
            <person name="Eklund D.M."/>
            <person name="Florent S.N."/>
            <person name="Flores-Sandoval E."/>
            <person name="Fujiyama A."/>
            <person name="Fukuzawa H."/>
            <person name="Galik B."/>
            <person name="Grimanelli D."/>
            <person name="Grimwood J."/>
            <person name="Grossniklaus U."/>
            <person name="Hamada T."/>
            <person name="Haseloff J."/>
            <person name="Hetherington A.J."/>
            <person name="Higo A."/>
            <person name="Hirakawa Y."/>
            <person name="Hundley H.N."/>
            <person name="Ikeda Y."/>
            <person name="Inoue K."/>
            <person name="Inoue S.I."/>
            <person name="Ishida S."/>
            <person name="Jia Q."/>
            <person name="Kakita M."/>
            <person name="Kanazawa T."/>
            <person name="Kawai Y."/>
            <person name="Kawashima T."/>
            <person name="Kennedy M."/>
            <person name="Kinose K."/>
            <person name="Kinoshita T."/>
            <person name="Kohara Y."/>
            <person name="Koide E."/>
            <person name="Komatsu K."/>
            <person name="Kopischke S."/>
            <person name="Kubo M."/>
            <person name="Kyozuka J."/>
            <person name="Lagercrantz U."/>
            <person name="Lin S.S."/>
            <person name="Lindquist E."/>
            <person name="Lipzen A.M."/>
            <person name="Lu C.W."/>
            <person name="De Luna E."/>
            <person name="Martienssen R.A."/>
            <person name="Minamino N."/>
            <person name="Mizutani M."/>
            <person name="Mizutani M."/>
            <person name="Mochizuki N."/>
            <person name="Monte I."/>
            <person name="Mosher R."/>
            <person name="Nagasaki H."/>
            <person name="Nakagami H."/>
            <person name="Naramoto S."/>
            <person name="Nishitani K."/>
            <person name="Ohtani M."/>
            <person name="Okamoto T."/>
            <person name="Okumura M."/>
            <person name="Phillips J."/>
            <person name="Pollak B."/>
            <person name="Reinders A."/>
            <person name="Rovekamp M."/>
            <person name="Sano R."/>
            <person name="Sawa S."/>
            <person name="Schmid M.W."/>
            <person name="Shirakawa M."/>
            <person name="Solano R."/>
            <person name="Spunde A."/>
            <person name="Suetsugu N."/>
            <person name="Sugano S."/>
            <person name="Sugiyama A."/>
            <person name="Sun R."/>
            <person name="Suzuki Y."/>
            <person name="Takenaka M."/>
            <person name="Takezawa D."/>
            <person name="Tomogane H."/>
            <person name="Tsuzuki M."/>
            <person name="Ueda T."/>
            <person name="Umeda M."/>
            <person name="Ward J.M."/>
            <person name="Watanabe Y."/>
            <person name="Yazaki K."/>
            <person name="Yokoyama R."/>
            <person name="Yoshitake Y."/>
            <person name="Yotsui I."/>
            <person name="Zachgo S."/>
            <person name="Schmutz J."/>
        </authorList>
    </citation>
    <scope>NUCLEOTIDE SEQUENCE [LARGE SCALE GENOMIC DNA]</scope>
    <source>
        <strain evidence="3">Tak-1</strain>
    </source>
</reference>
<feature type="compositionally biased region" description="Basic and acidic residues" evidence="1">
    <location>
        <begin position="172"/>
        <end position="187"/>
    </location>
</feature>
<proteinExistence type="predicted"/>
<feature type="region of interest" description="Disordered" evidence="1">
    <location>
        <begin position="160"/>
        <end position="193"/>
    </location>
</feature>
<feature type="compositionally biased region" description="Low complexity" evidence="1">
    <location>
        <begin position="160"/>
        <end position="171"/>
    </location>
</feature>
<dbReference type="Proteomes" id="UP000244005">
    <property type="component" value="Unassembled WGS sequence"/>
</dbReference>
<name>A0A2R6XF39_MARPO</name>
<evidence type="ECO:0000313" key="2">
    <source>
        <dbReference type="EMBL" id="PTQ44727.1"/>
    </source>
</evidence>
<sequence length="193" mass="21952">MTRSLKFIVYMKIHYVQSLDDSVTIRMTCAHRLHIPCTEREMRRGAELFLHPKVQNWCRNIQLKRAARLRSRHDWPKNPRDQPWIQAIETRRGQHPSSLGKLVGGSRRWPHRVARPRAPDQRSPDRLLEFLPCMLHEASGDGGGSAAVVTDNISVSVAGAARSAVPAVPGPEESRTSRREFSEHGEVSRQAQR</sequence>
<dbReference type="Gramene" id="Mp1g13690.1">
    <property type="protein sequence ID" value="Mp1g13690.1.cds1"/>
    <property type="gene ID" value="Mp1g13690"/>
</dbReference>
<protein>
    <submittedName>
        <fullName evidence="2">Uncharacterized protein</fullName>
    </submittedName>
</protein>
<evidence type="ECO:0000256" key="1">
    <source>
        <dbReference type="SAM" id="MobiDB-lite"/>
    </source>
</evidence>
<dbReference type="EMBL" id="KZ772691">
    <property type="protein sequence ID" value="PTQ44727.1"/>
    <property type="molecule type" value="Genomic_DNA"/>
</dbReference>
<accession>A0A2R6XF39</accession>
<dbReference type="AlphaFoldDB" id="A0A2R6XF39"/>